<reference evidence="1 2" key="1">
    <citation type="journal article" date="2019" name="Sci. Rep.">
        <title>Extended insight into the Mycobacterium chelonae-abscessus complex through whole genome sequencing of Mycobacterium salmoniphilum outbreak and Mycobacterium salmoniphilum-like strains.</title>
        <authorList>
            <person name="Behra P.R.K."/>
            <person name="Das S."/>
            <person name="Pettersson B.M.F."/>
            <person name="Shirreff L."/>
            <person name="DuCote T."/>
            <person name="Jacobsson K.G."/>
            <person name="Ennis D.G."/>
            <person name="Kirsebom L.A."/>
        </authorList>
    </citation>
    <scope>NUCLEOTIDE SEQUENCE [LARGE SCALE GENOMIC DNA]</scope>
    <source>
        <strain evidence="1 2">DE 4585</strain>
    </source>
</reference>
<sequence>MKIPCGLGEIQRCCHGDKAAKIVYIKALKTHRVIISRG</sequence>
<gene>
    <name evidence="1" type="ORF">DE4585_02177</name>
</gene>
<evidence type="ECO:0000313" key="2">
    <source>
        <dbReference type="Proteomes" id="UP000295117"/>
    </source>
</evidence>
<proteinExistence type="predicted"/>
<name>A0A4R8S2C6_9MYCO</name>
<organism evidence="1 2">
    <name type="scientific">Mycobacteroides salmoniphilum</name>
    <dbReference type="NCBI Taxonomy" id="404941"/>
    <lineage>
        <taxon>Bacteria</taxon>
        <taxon>Bacillati</taxon>
        <taxon>Actinomycetota</taxon>
        <taxon>Actinomycetes</taxon>
        <taxon>Mycobacteriales</taxon>
        <taxon>Mycobacteriaceae</taxon>
        <taxon>Mycobacteroides</taxon>
    </lineage>
</organism>
<dbReference type="AlphaFoldDB" id="A0A4R8S2C6"/>
<dbReference type="EMBL" id="PECH01000006">
    <property type="protein sequence ID" value="TDZ83382.1"/>
    <property type="molecule type" value="Genomic_DNA"/>
</dbReference>
<comment type="caution">
    <text evidence="1">The sequence shown here is derived from an EMBL/GenBank/DDBJ whole genome shotgun (WGS) entry which is preliminary data.</text>
</comment>
<accession>A0A4R8S2C6</accession>
<evidence type="ECO:0000313" key="1">
    <source>
        <dbReference type="EMBL" id="TDZ83382.1"/>
    </source>
</evidence>
<protein>
    <submittedName>
        <fullName evidence="1">Uncharacterized protein</fullName>
    </submittedName>
</protein>
<dbReference type="Proteomes" id="UP000295117">
    <property type="component" value="Unassembled WGS sequence"/>
</dbReference>